<gene>
    <name evidence="2" type="ORF">HMPREF3228_00800</name>
</gene>
<evidence type="ECO:0000259" key="1">
    <source>
        <dbReference type="Pfam" id="PF14130"/>
    </source>
</evidence>
<dbReference type="RefSeq" id="WP_060805645.1">
    <property type="nucleotide sequence ID" value="NZ_JAJNSD010000020.1"/>
</dbReference>
<dbReference type="EMBL" id="LRQR01000049">
    <property type="protein sequence ID" value="KXA61366.1"/>
    <property type="molecule type" value="Genomic_DNA"/>
</dbReference>
<dbReference type="PATRIC" id="fig|28037.231.peg.796"/>
<comment type="caution">
    <text evidence="2">The sequence shown here is derived from an EMBL/GenBank/DDBJ whole genome shotgun (WGS) entry which is preliminary data.</text>
</comment>
<proteinExistence type="predicted"/>
<protein>
    <recommendedName>
        <fullName evidence="1">CD-NTase associated protein 4-like DNA endonuclease domain-containing protein</fullName>
    </recommendedName>
</protein>
<accession>A0A133S004</accession>
<evidence type="ECO:0000313" key="3">
    <source>
        <dbReference type="Proteomes" id="UP000070065"/>
    </source>
</evidence>
<dbReference type="AlphaFoldDB" id="A0A133S004"/>
<dbReference type="GO" id="GO:0004518">
    <property type="term" value="F:nuclease activity"/>
    <property type="evidence" value="ECO:0007669"/>
    <property type="project" value="InterPro"/>
</dbReference>
<sequence length="573" mass="67574">MSENLKNYFDNLYAKDRNNMLSVDFNQSIDKIHASINNDDLEDILLEEKTSDDGGIIAMTGFYYQMMVSVLYLGEVFQGKWDGMFLDHHQDIVLFNNSQKIVKFVQVKTKQSNFSEYDYKISQSWIPKLFKTGYNIKALKEYTLEFEIVSNCHYSDKNKYSLLPFYSSGNLQPCDDNEVVKKVIKYFSKSVIESIRAMLDKRKILSKSPKKRFYVSREHIINVRKKFKNSTEQKALIYFQNFNMEHKTPKSLEHELETSIPEILGFKNSRLSHEILNNIIAEFFKACYNPKDSSIQLIKDEKLKRIREYIKKKLTDNLTKEYHSKSDEKILTQYFTKLDSDYSKLKLNSEFITEFKKFVDQFWQDLKKILSTSNLTMVSIINRYLKYNECIDTKLEESECETHYNDLLSLLLFLKISIEKDLMVEEKNRHILSIELDRLLFLILGNNDDMKNSCEVIQEFKDLFPRLDSSEKLRIANFRDVSIIISGQFDNDNSDHHTELKKEELDFSLNPSINNSKLDEMSTNNITDVQLPINILYAHRDNLNAVNKIRKQYNNLKDMKRKINEELKLDGTS</sequence>
<dbReference type="Pfam" id="PF14130">
    <property type="entry name" value="Cap4_nuclease"/>
    <property type="match status" value="1"/>
</dbReference>
<evidence type="ECO:0000313" key="2">
    <source>
        <dbReference type="EMBL" id="KXA61366.1"/>
    </source>
</evidence>
<name>A0A133S004_STRMT</name>
<reference evidence="2 3" key="1">
    <citation type="submission" date="2016-01" db="EMBL/GenBank/DDBJ databases">
        <authorList>
            <person name="Oliw E.H."/>
        </authorList>
    </citation>
    <scope>NUCLEOTIDE SEQUENCE [LARGE SCALE GENOMIC DNA]</scope>
    <source>
        <strain evidence="2 3">CMW7705B</strain>
    </source>
</reference>
<dbReference type="Proteomes" id="UP000070065">
    <property type="component" value="Unassembled WGS sequence"/>
</dbReference>
<organism evidence="2 3">
    <name type="scientific">Streptococcus mitis</name>
    <dbReference type="NCBI Taxonomy" id="28037"/>
    <lineage>
        <taxon>Bacteria</taxon>
        <taxon>Bacillati</taxon>
        <taxon>Bacillota</taxon>
        <taxon>Bacilli</taxon>
        <taxon>Lactobacillales</taxon>
        <taxon>Streptococcaceae</taxon>
        <taxon>Streptococcus</taxon>
        <taxon>Streptococcus mitis group</taxon>
    </lineage>
</organism>
<dbReference type="InterPro" id="IPR025382">
    <property type="entry name" value="Cap4-like_endonuclease_dom"/>
</dbReference>
<feature type="domain" description="CD-NTase associated protein 4-like DNA endonuclease" evidence="1">
    <location>
        <begin position="53"/>
        <end position="192"/>
    </location>
</feature>